<accession>A0A8H3LSA3</accession>
<dbReference type="Proteomes" id="UP000615446">
    <property type="component" value="Unassembled WGS sequence"/>
</dbReference>
<evidence type="ECO:0000313" key="3">
    <source>
        <dbReference type="Proteomes" id="UP000615446"/>
    </source>
</evidence>
<proteinExistence type="predicted"/>
<evidence type="ECO:0000313" key="2">
    <source>
        <dbReference type="EMBL" id="GES91285.1"/>
    </source>
</evidence>
<dbReference type="OrthoDB" id="2382209at2759"/>
<feature type="region of interest" description="Disordered" evidence="1">
    <location>
        <begin position="109"/>
        <end position="136"/>
    </location>
</feature>
<gene>
    <name evidence="2" type="ORF">RCL2_001811600</name>
</gene>
<comment type="caution">
    <text evidence="2">The sequence shown here is derived from an EMBL/GenBank/DDBJ whole genome shotgun (WGS) entry which is preliminary data.</text>
</comment>
<organism evidence="2 3">
    <name type="scientific">Rhizophagus clarus</name>
    <dbReference type="NCBI Taxonomy" id="94130"/>
    <lineage>
        <taxon>Eukaryota</taxon>
        <taxon>Fungi</taxon>
        <taxon>Fungi incertae sedis</taxon>
        <taxon>Mucoromycota</taxon>
        <taxon>Glomeromycotina</taxon>
        <taxon>Glomeromycetes</taxon>
        <taxon>Glomerales</taxon>
        <taxon>Glomeraceae</taxon>
        <taxon>Rhizophagus</taxon>
    </lineage>
</organism>
<name>A0A8H3LSA3_9GLOM</name>
<evidence type="ECO:0000256" key="1">
    <source>
        <dbReference type="SAM" id="MobiDB-lite"/>
    </source>
</evidence>
<dbReference type="EMBL" id="BLAL01000199">
    <property type="protein sequence ID" value="GES91285.1"/>
    <property type="molecule type" value="Genomic_DNA"/>
</dbReference>
<protein>
    <submittedName>
        <fullName evidence="2">Ribonuclease H-like domain-containing protein</fullName>
    </submittedName>
</protein>
<reference evidence="2" key="1">
    <citation type="submission" date="2019-10" db="EMBL/GenBank/DDBJ databases">
        <title>Conservation and host-specific expression of non-tandemly repeated heterogenous ribosome RNA gene in arbuscular mycorrhizal fungi.</title>
        <authorList>
            <person name="Maeda T."/>
            <person name="Kobayashi Y."/>
            <person name="Nakagawa T."/>
            <person name="Ezawa T."/>
            <person name="Yamaguchi K."/>
            <person name="Bino T."/>
            <person name="Nishimoto Y."/>
            <person name="Shigenobu S."/>
            <person name="Kawaguchi M."/>
        </authorList>
    </citation>
    <scope>NUCLEOTIDE SEQUENCE</scope>
    <source>
        <strain evidence="2">HR1</strain>
    </source>
</reference>
<sequence length="153" mass="17844">MRNMRSNASYSQIYNMRDLKNVNNDGRRIEKIATAIKGWLKIPILEKSNIRCTLANRSKIASLGKAIVELELIDEIYVPLKVEVIDGVKGKFTKEGIIRNVERMIKDEYTEKEDSNESSNEEFNYEEEMEDEIETESRELLVKNELNQWVLAQ</sequence>
<feature type="compositionally biased region" description="Acidic residues" evidence="1">
    <location>
        <begin position="116"/>
        <end position="134"/>
    </location>
</feature>
<dbReference type="AlphaFoldDB" id="A0A8H3LSA3"/>